<keyword evidence="14" id="KW-1185">Reference proteome</keyword>
<reference evidence="13 14" key="1">
    <citation type="submission" date="2019-09" db="EMBL/GenBank/DDBJ databases">
        <title>Bird 10,000 Genomes (B10K) Project - Family phase.</title>
        <authorList>
            <person name="Zhang G."/>
        </authorList>
    </citation>
    <scope>NUCLEOTIDE SEQUENCE [LARGE SCALE GENOMIC DNA]</scope>
    <source>
        <strain evidence="13">OUT-0007</strain>
        <tissue evidence="13">Blood</tissue>
    </source>
</reference>
<evidence type="ECO:0000256" key="10">
    <source>
        <dbReference type="SAM" id="Phobius"/>
    </source>
</evidence>
<feature type="chain" id="PRO_5029893898" evidence="11">
    <location>
        <begin position="20"/>
        <end position="288"/>
    </location>
</feature>
<dbReference type="InterPro" id="IPR041630">
    <property type="entry name" value="EpCAM_N"/>
</dbReference>
<dbReference type="EMBL" id="VZSB01003200">
    <property type="protein sequence ID" value="NWX09105.1"/>
    <property type="molecule type" value="Genomic_DNA"/>
</dbReference>
<keyword evidence="6 10" id="KW-0472">Membrane</keyword>
<evidence type="ECO:0000259" key="12">
    <source>
        <dbReference type="PROSITE" id="PS51162"/>
    </source>
</evidence>
<feature type="domain" description="Thyroglobulin type-1" evidence="12">
    <location>
        <begin position="58"/>
        <end position="131"/>
    </location>
</feature>
<dbReference type="SMART" id="SM00211">
    <property type="entry name" value="TY"/>
    <property type="match status" value="1"/>
</dbReference>
<evidence type="ECO:0000256" key="3">
    <source>
        <dbReference type="ARBA" id="ARBA00022692"/>
    </source>
</evidence>
<comment type="similarity">
    <text evidence="2">Belongs to the EPCAM family.</text>
</comment>
<dbReference type="Proteomes" id="UP000546235">
    <property type="component" value="Unassembled WGS sequence"/>
</dbReference>
<dbReference type="Pfam" id="PF21283">
    <property type="entry name" value="EPCAM-Trop-2_C"/>
    <property type="match status" value="1"/>
</dbReference>
<evidence type="ECO:0000256" key="4">
    <source>
        <dbReference type="ARBA" id="ARBA00022729"/>
    </source>
</evidence>
<evidence type="ECO:0000256" key="2">
    <source>
        <dbReference type="ARBA" id="ARBA00007669"/>
    </source>
</evidence>
<dbReference type="AlphaFoldDB" id="A0A7K6TGT7"/>
<feature type="transmembrane region" description="Helical" evidence="10">
    <location>
        <begin position="263"/>
        <end position="284"/>
    </location>
</feature>
<dbReference type="Pfam" id="PF00086">
    <property type="entry name" value="Thyroglobulin_1"/>
    <property type="match status" value="1"/>
</dbReference>
<comment type="caution">
    <text evidence="9">Lacks conserved residue(s) required for the propagation of feature annotation.</text>
</comment>
<comment type="subcellular location">
    <subcellularLocation>
        <location evidence="1">Membrane</location>
        <topology evidence="1">Single-pass type I membrane protein</topology>
    </subcellularLocation>
</comment>
<keyword evidence="3 10" id="KW-0812">Transmembrane</keyword>
<organism evidence="13 14">
    <name type="scientific">Caloenas nicobarica</name>
    <name type="common">Nicobar pigeon</name>
    <dbReference type="NCBI Taxonomy" id="187106"/>
    <lineage>
        <taxon>Eukaryota</taxon>
        <taxon>Metazoa</taxon>
        <taxon>Chordata</taxon>
        <taxon>Craniata</taxon>
        <taxon>Vertebrata</taxon>
        <taxon>Euteleostomi</taxon>
        <taxon>Archelosauria</taxon>
        <taxon>Archosauria</taxon>
        <taxon>Dinosauria</taxon>
        <taxon>Saurischia</taxon>
        <taxon>Theropoda</taxon>
        <taxon>Coelurosauria</taxon>
        <taxon>Aves</taxon>
        <taxon>Neognathae</taxon>
        <taxon>Neoaves</taxon>
        <taxon>Columbimorphae</taxon>
        <taxon>Columbiformes</taxon>
        <taxon>Columbidae</taxon>
        <taxon>Caloenas</taxon>
    </lineage>
</organism>
<dbReference type="PROSITE" id="PS51162">
    <property type="entry name" value="THYROGLOBULIN_1_2"/>
    <property type="match status" value="1"/>
</dbReference>
<evidence type="ECO:0000256" key="11">
    <source>
        <dbReference type="SAM" id="SignalP"/>
    </source>
</evidence>
<dbReference type="Pfam" id="PF18635">
    <property type="entry name" value="EpCAM_N"/>
    <property type="match status" value="1"/>
</dbReference>
<dbReference type="InterPro" id="IPR000716">
    <property type="entry name" value="Thyroglobulin_1"/>
</dbReference>
<dbReference type="Gene3D" id="4.10.800.10">
    <property type="entry name" value="Thyroglobulin type-1"/>
    <property type="match status" value="1"/>
</dbReference>
<evidence type="ECO:0000256" key="6">
    <source>
        <dbReference type="ARBA" id="ARBA00023136"/>
    </source>
</evidence>
<keyword evidence="8" id="KW-0325">Glycoprotein</keyword>
<dbReference type="GO" id="GO:0016020">
    <property type="term" value="C:membrane"/>
    <property type="evidence" value="ECO:0007669"/>
    <property type="project" value="UniProtKB-SubCell"/>
</dbReference>
<evidence type="ECO:0000313" key="14">
    <source>
        <dbReference type="Proteomes" id="UP000546235"/>
    </source>
</evidence>
<dbReference type="SUPFAM" id="SSF57610">
    <property type="entry name" value="Thyroglobulin type-1 domain"/>
    <property type="match status" value="1"/>
</dbReference>
<dbReference type="InterPro" id="IPR043406">
    <property type="entry name" value="EPCAM/Trop-2"/>
</dbReference>
<evidence type="ECO:0000256" key="5">
    <source>
        <dbReference type="ARBA" id="ARBA00022989"/>
    </source>
</evidence>
<evidence type="ECO:0000313" key="13">
    <source>
        <dbReference type="EMBL" id="NWX09105.1"/>
    </source>
</evidence>
<sequence length="288" mass="31952">MEPLLGVLLGLILAAASSAQNNCTCATNRWTVCAQNGPENCTCTLVGSSHKVDCSTLMPKCLLMKAEMMLLKEKHFQGHPHGLLDFDAIYSPDCEDSGIFKARQCNQADACWCVNTACIRITEKVDKSLRCDELVRTSWIYIRLKHKKRSGALGAAHVTNALKQLFESQYKMHPKYITAIEYNSPLIQIHLNQHDSGKSKCDVDITDVAYYFEKDIKDDSIFHSNSTLTVSVNGDALDIEKIRIFYIDEKPPLFSMNEQAGDVIAVVIAVALAAGLGITVLGILRLRR</sequence>
<gene>
    <name evidence="13" type="primary">Tacstd2</name>
    <name evidence="13" type="ORF">CALNIC_R00160</name>
</gene>
<feature type="signal peptide" evidence="11">
    <location>
        <begin position="1"/>
        <end position="19"/>
    </location>
</feature>
<evidence type="ECO:0000256" key="9">
    <source>
        <dbReference type="PROSITE-ProRule" id="PRU00500"/>
    </source>
</evidence>
<name>A0A7K6TGT7_CALNI</name>
<dbReference type="CDD" id="cd00191">
    <property type="entry name" value="TY"/>
    <property type="match status" value="1"/>
</dbReference>
<dbReference type="PANTHER" id="PTHR14168">
    <property type="entry name" value="TUMOR-ASSOCIATED CALCIUM SIGNAL TRANSDUCER"/>
    <property type="match status" value="1"/>
</dbReference>
<feature type="non-terminal residue" evidence="13">
    <location>
        <position position="288"/>
    </location>
</feature>
<keyword evidence="7" id="KW-1015">Disulfide bond</keyword>
<evidence type="ECO:0000256" key="7">
    <source>
        <dbReference type="ARBA" id="ARBA00023157"/>
    </source>
</evidence>
<keyword evidence="5 10" id="KW-1133">Transmembrane helix</keyword>
<evidence type="ECO:0000256" key="1">
    <source>
        <dbReference type="ARBA" id="ARBA00004479"/>
    </source>
</evidence>
<proteinExistence type="inferred from homology"/>
<feature type="non-terminal residue" evidence="13">
    <location>
        <position position="1"/>
    </location>
</feature>
<keyword evidence="4 11" id="KW-0732">Signal</keyword>
<accession>A0A7K6TGT7</accession>
<dbReference type="PANTHER" id="PTHR14168:SF5">
    <property type="entry name" value="TUMOR-ASSOCIATED CALCIUM SIGNAL TRANSDUCER 2"/>
    <property type="match status" value="1"/>
</dbReference>
<comment type="caution">
    <text evidence="13">The sequence shown here is derived from an EMBL/GenBank/DDBJ whole genome shotgun (WGS) entry which is preliminary data.</text>
</comment>
<protein>
    <submittedName>
        <fullName evidence="13">TACD2 protein</fullName>
    </submittedName>
</protein>
<dbReference type="InterPro" id="IPR036857">
    <property type="entry name" value="Thyroglobulin_1_sf"/>
</dbReference>
<evidence type="ECO:0000256" key="8">
    <source>
        <dbReference type="ARBA" id="ARBA00023180"/>
    </source>
</evidence>
<dbReference type="InterPro" id="IPR049420">
    <property type="entry name" value="EPCAM-Trop-2_C"/>
</dbReference>